<dbReference type="EMBL" id="NHOQ01002481">
    <property type="protein sequence ID" value="PWA16434.1"/>
    <property type="molecule type" value="Genomic_DNA"/>
</dbReference>
<feature type="region of interest" description="Disordered" evidence="1">
    <location>
        <begin position="136"/>
        <end position="217"/>
    </location>
</feature>
<dbReference type="PANTHER" id="PTHR22444">
    <property type="entry name" value="GLUTAMATE-RICH PROTEIN 1"/>
    <property type="match status" value="1"/>
</dbReference>
<organism evidence="2 3">
    <name type="scientific">Gambusia affinis</name>
    <name type="common">Western mosquitofish</name>
    <name type="synonym">Heterandria affinis</name>
    <dbReference type="NCBI Taxonomy" id="33528"/>
    <lineage>
        <taxon>Eukaryota</taxon>
        <taxon>Metazoa</taxon>
        <taxon>Chordata</taxon>
        <taxon>Craniata</taxon>
        <taxon>Vertebrata</taxon>
        <taxon>Euteleostomi</taxon>
        <taxon>Actinopterygii</taxon>
        <taxon>Neopterygii</taxon>
        <taxon>Teleostei</taxon>
        <taxon>Neoteleostei</taxon>
        <taxon>Acanthomorphata</taxon>
        <taxon>Ovalentaria</taxon>
        <taxon>Atherinomorphae</taxon>
        <taxon>Cyprinodontiformes</taxon>
        <taxon>Poeciliidae</taxon>
        <taxon>Poeciliinae</taxon>
        <taxon>Gambusia</taxon>
    </lineage>
</organism>
<dbReference type="Proteomes" id="UP000250572">
    <property type="component" value="Unassembled WGS sequence"/>
</dbReference>
<sequence>MYGESVLYNTTEERDSPPILRVSMGARVGRVEGFTFFRADILGGSSFCKMFKSKVLQKLYPAITTKGKEQNLSAISEDQDRTTHVKRKYREENAFGDAEKPQNAASQSLRMYTVLPPPQGYNVHAEKSVTLFQFESVNREEGPAEDSVHRGNEEEDEEKEAEDQKRRRRRKKKKPGPSRDSGKDEGAGQSQVAVDKESEHISRNKKRKLKKKRHKEKLLSLGLMPRAAALEFTYSRDEEEEEDSQRKAAEVSEFLKTTLEIYLSDSSPRGVKIPHLSATVDGLLRCLETGSNPNSVLNKLYSLKKLIQHNQVDSLETALAELNNDAYMSEEEANAVVSLFRYWITEILPMRRDKETRLPTTQQ</sequence>
<evidence type="ECO:0000256" key="1">
    <source>
        <dbReference type="SAM" id="MobiDB-lite"/>
    </source>
</evidence>
<keyword evidence="3" id="KW-1185">Reference proteome</keyword>
<evidence type="ECO:0000313" key="3">
    <source>
        <dbReference type="Proteomes" id="UP000250572"/>
    </source>
</evidence>
<comment type="caution">
    <text evidence="2">The sequence shown here is derived from an EMBL/GenBank/DDBJ whole genome shotgun (WGS) entry which is preliminary data.</text>
</comment>
<evidence type="ECO:0000313" key="2">
    <source>
        <dbReference type="EMBL" id="PWA16434.1"/>
    </source>
</evidence>
<proteinExistence type="predicted"/>
<feature type="compositionally biased region" description="Basic and acidic residues" evidence="1">
    <location>
        <begin position="137"/>
        <end position="152"/>
    </location>
</feature>
<feature type="compositionally biased region" description="Basic residues" evidence="1">
    <location>
        <begin position="203"/>
        <end position="216"/>
    </location>
</feature>
<dbReference type="AlphaFoldDB" id="A0A315UYX5"/>
<dbReference type="InterPro" id="IPR026719">
    <property type="entry name" value="ERICH1"/>
</dbReference>
<protein>
    <recommendedName>
        <fullName evidence="4">Glutamate-rich protein 1</fullName>
    </recommendedName>
</protein>
<feature type="compositionally biased region" description="Basic residues" evidence="1">
    <location>
        <begin position="166"/>
        <end position="176"/>
    </location>
</feature>
<gene>
    <name evidence="2" type="ORF">CCH79_00004625</name>
</gene>
<name>A0A315UYX5_GAMAF</name>
<accession>A0A315UYX5</accession>
<reference evidence="2 3" key="1">
    <citation type="journal article" date="2018" name="G3 (Bethesda)">
        <title>A High-Quality Reference Genome for the Invasive Mosquitofish Gambusia affinis Using a Chicago Library.</title>
        <authorList>
            <person name="Hoffberg S.L."/>
            <person name="Troendle N.J."/>
            <person name="Glenn T.C."/>
            <person name="Mahmud O."/>
            <person name="Louha S."/>
            <person name="Chalopin D."/>
            <person name="Bennetzen J.L."/>
            <person name="Mauricio R."/>
        </authorList>
    </citation>
    <scope>NUCLEOTIDE SEQUENCE [LARGE SCALE GENOMIC DNA]</scope>
    <source>
        <strain evidence="2">NE01/NJP1002.9</strain>
        <tissue evidence="2">Muscle</tissue>
    </source>
</reference>
<dbReference type="PANTHER" id="PTHR22444:SF1">
    <property type="entry name" value="GLUTAMATE-RICH PROTEIN 1"/>
    <property type="match status" value="1"/>
</dbReference>
<evidence type="ECO:0008006" key="4">
    <source>
        <dbReference type="Google" id="ProtNLM"/>
    </source>
</evidence>
<dbReference type="STRING" id="33528.ENSGAFP00000026573"/>